<evidence type="ECO:0000313" key="1">
    <source>
        <dbReference type="EMBL" id="KAG6944674.1"/>
    </source>
</evidence>
<gene>
    <name evidence="1" type="ORF">JG687_00017729</name>
</gene>
<name>A0A8T1TML0_9STRA</name>
<sequence>MFGVELALLSDRERDVSQASCCPNAKLYELIELENAVGDAFIGKRNASCGGKLFRIGGRLFLEGRAASKLDKVTRVKTTWYYYNKKTIARLKYGAADVPAHCLRPHHPYLCRP</sequence>
<reference evidence="1" key="1">
    <citation type="submission" date="2021-01" db="EMBL/GenBank/DDBJ databases">
        <title>Phytophthora aleatoria, a newly-described species from Pinus radiata is distinct from Phytophthora cactorum isolates based on comparative genomics.</title>
        <authorList>
            <person name="Mcdougal R."/>
            <person name="Panda P."/>
            <person name="Williams N."/>
            <person name="Studholme D.J."/>
        </authorList>
    </citation>
    <scope>NUCLEOTIDE SEQUENCE</scope>
    <source>
        <strain evidence="1">NZFS 3830</strain>
    </source>
</reference>
<evidence type="ECO:0000313" key="2">
    <source>
        <dbReference type="Proteomes" id="UP000688947"/>
    </source>
</evidence>
<protein>
    <submittedName>
        <fullName evidence="1">Uncharacterized protein</fullName>
    </submittedName>
</protein>
<comment type="caution">
    <text evidence="1">The sequence shown here is derived from an EMBL/GenBank/DDBJ whole genome shotgun (WGS) entry which is preliminary data.</text>
</comment>
<accession>A0A8T1TML0</accession>
<dbReference type="Proteomes" id="UP000688947">
    <property type="component" value="Unassembled WGS sequence"/>
</dbReference>
<proteinExistence type="predicted"/>
<organism evidence="1 2">
    <name type="scientific">Phytophthora cactorum</name>
    <dbReference type="NCBI Taxonomy" id="29920"/>
    <lineage>
        <taxon>Eukaryota</taxon>
        <taxon>Sar</taxon>
        <taxon>Stramenopiles</taxon>
        <taxon>Oomycota</taxon>
        <taxon>Peronosporomycetes</taxon>
        <taxon>Peronosporales</taxon>
        <taxon>Peronosporaceae</taxon>
        <taxon>Phytophthora</taxon>
    </lineage>
</organism>
<dbReference type="EMBL" id="JAENGZ010002156">
    <property type="protein sequence ID" value="KAG6944674.1"/>
    <property type="molecule type" value="Genomic_DNA"/>
</dbReference>
<dbReference type="AlphaFoldDB" id="A0A8T1TML0"/>